<evidence type="ECO:0000259" key="9">
    <source>
        <dbReference type="Pfam" id="PF04413"/>
    </source>
</evidence>
<dbReference type="GO" id="GO:0009245">
    <property type="term" value="P:lipid A biosynthetic process"/>
    <property type="evidence" value="ECO:0007669"/>
    <property type="project" value="TreeGrafter"/>
</dbReference>
<dbReference type="PANTHER" id="PTHR42755">
    <property type="entry name" value="3-DEOXY-MANNO-OCTULOSONATE CYTIDYLYLTRANSFERASE"/>
    <property type="match status" value="1"/>
</dbReference>
<gene>
    <name evidence="10" type="ORF">FEF09_14755</name>
</gene>
<dbReference type="GO" id="GO:0009244">
    <property type="term" value="P:lipopolysaccharide core region biosynthetic process"/>
    <property type="evidence" value="ECO:0007669"/>
    <property type="project" value="UniProtKB-UniRule"/>
</dbReference>
<keyword evidence="11" id="KW-1185">Reference proteome</keyword>
<dbReference type="Gene3D" id="3.40.50.11720">
    <property type="entry name" value="3-Deoxy-D-manno-octulosonic-acid transferase, N-terminal domain"/>
    <property type="match status" value="1"/>
</dbReference>
<evidence type="ECO:0000256" key="2">
    <source>
        <dbReference type="ARBA" id="ARBA00012621"/>
    </source>
</evidence>
<dbReference type="Proteomes" id="UP000318815">
    <property type="component" value="Unassembled WGS sequence"/>
</dbReference>
<dbReference type="InterPro" id="IPR038107">
    <property type="entry name" value="Glycos_transf_N_sf"/>
</dbReference>
<dbReference type="InterPro" id="IPR007507">
    <property type="entry name" value="Glycos_transf_N"/>
</dbReference>
<keyword evidence="8" id="KW-1003">Cell membrane</keyword>
<comment type="similarity">
    <text evidence="8">Belongs to the glycosyltransferase group 1 family.</text>
</comment>
<dbReference type="EMBL" id="VOHS01000013">
    <property type="protein sequence ID" value="TWV99709.1"/>
    <property type="molecule type" value="Genomic_DNA"/>
</dbReference>
<comment type="caution">
    <text evidence="10">The sequence shown here is derived from an EMBL/GenBank/DDBJ whole genome shotgun (WGS) entry which is preliminary data.</text>
</comment>
<evidence type="ECO:0000256" key="7">
    <source>
        <dbReference type="PIRSR" id="PIRSR639901-1"/>
    </source>
</evidence>
<evidence type="ECO:0000313" key="10">
    <source>
        <dbReference type="EMBL" id="TWV99709.1"/>
    </source>
</evidence>
<comment type="catalytic activity">
    <reaction evidence="6 8">
        <text>lipid IVA (E. coli) + CMP-3-deoxy-beta-D-manno-octulosonate = alpha-Kdo-(2-&gt;6)-lipid IVA (E. coli) + CMP + H(+)</text>
        <dbReference type="Rhea" id="RHEA:28066"/>
        <dbReference type="ChEBI" id="CHEBI:15378"/>
        <dbReference type="ChEBI" id="CHEBI:58603"/>
        <dbReference type="ChEBI" id="CHEBI:60364"/>
        <dbReference type="ChEBI" id="CHEBI:60377"/>
        <dbReference type="ChEBI" id="CHEBI:85987"/>
        <dbReference type="EC" id="2.4.99.12"/>
    </reaction>
</comment>
<name>A0A5C6LT90_9BACT</name>
<dbReference type="PANTHER" id="PTHR42755:SF1">
    <property type="entry name" value="3-DEOXY-D-MANNO-OCTULOSONIC ACID TRANSFERASE, MITOCHONDRIAL-RELATED"/>
    <property type="match status" value="1"/>
</dbReference>
<sequence>MPASTIIYDLGIRGYRAAVGLAAATGNAKARRWVEGRRDWRQSLAQHLPVGGPVVWVHAASLGEFEQGRPVLEAIRQEYPNCKILLTFFSPSGYEVRKDYPGADHVCYLPLDTRQNARDFIRLVRPSLAIFIKYEFWYHMLTALHREKVPVLLVSGIFRPGQLFFKPYGGMFRRLLQQLTYIFVQNKESVELLEQAGISNVALAGDTRFDRVWALQEENREVTGIREFIGSQQAIIAGSTWEEDETLLADWWKKQQQEGRCLIIAPHEIESAHINKLLALFPAAIRYTDWVKQPGKEGKVLLIDNVGMLSALYRYATVTYVGGGFGKDGIHNILEPATYGKPVVFGPIFHKFPEAAALIAAGGGISIHDLETLHVQVEQLLQDNNSCLHTGAQAKKYVADNKGATGKVLRYIQEKRFLTRL</sequence>
<accession>A0A5C6LT90</accession>
<dbReference type="Gene3D" id="3.40.50.2000">
    <property type="entry name" value="Glycogen Phosphorylase B"/>
    <property type="match status" value="1"/>
</dbReference>
<dbReference type="UniPathway" id="UPA00958"/>
<comment type="pathway">
    <text evidence="1 8">Bacterial outer membrane biogenesis; LPS core biosynthesis.</text>
</comment>
<protein>
    <recommendedName>
        <fullName evidence="3 8">3-deoxy-D-manno-octulosonic acid transferase</fullName>
        <shortName evidence="8">Kdo transferase</shortName>
        <ecNumber evidence="2 8">2.4.99.12</ecNumber>
    </recommendedName>
    <alternativeName>
        <fullName evidence="5 8">Lipid IV(A) 3-deoxy-D-manno-octulosonic acid transferase</fullName>
    </alternativeName>
</protein>
<keyword evidence="8" id="KW-0472">Membrane</keyword>
<evidence type="ECO:0000313" key="11">
    <source>
        <dbReference type="Proteomes" id="UP000318815"/>
    </source>
</evidence>
<comment type="function">
    <text evidence="8">Involved in lipopolysaccharide (LPS) biosynthesis. Catalyzes the transfer of 3-deoxy-D-manno-octulosonate (Kdo) residue(s) from CMP-Kdo to lipid IV(A), the tetraacyldisaccharide-1,4'-bisphosphate precursor of lipid A.</text>
</comment>
<keyword evidence="4 8" id="KW-0808">Transferase</keyword>
<dbReference type="SUPFAM" id="SSF53756">
    <property type="entry name" value="UDP-Glycosyltransferase/glycogen phosphorylase"/>
    <property type="match status" value="1"/>
</dbReference>
<dbReference type="GO" id="GO:0005886">
    <property type="term" value="C:plasma membrane"/>
    <property type="evidence" value="ECO:0007669"/>
    <property type="project" value="UniProtKB-SubCell"/>
</dbReference>
<reference evidence="10 11" key="1">
    <citation type="submission" date="2019-08" db="EMBL/GenBank/DDBJ databases">
        <title>Whole genome sequencing of chitin degrading bacteria Chitinophaga pinensis YS16.</title>
        <authorList>
            <person name="Singh R.P."/>
            <person name="Manchanda G."/>
            <person name="Maurya I.K."/>
            <person name="Joshi N.K."/>
            <person name="Srivastava A.K."/>
        </authorList>
    </citation>
    <scope>NUCLEOTIDE SEQUENCE [LARGE SCALE GENOMIC DNA]</scope>
    <source>
        <strain evidence="10 11">YS-16</strain>
    </source>
</reference>
<evidence type="ECO:0000256" key="8">
    <source>
        <dbReference type="RuleBase" id="RU365103"/>
    </source>
</evidence>
<dbReference type="AlphaFoldDB" id="A0A5C6LT90"/>
<dbReference type="InterPro" id="IPR039901">
    <property type="entry name" value="Kdotransferase"/>
</dbReference>
<evidence type="ECO:0000256" key="5">
    <source>
        <dbReference type="ARBA" id="ARBA00031445"/>
    </source>
</evidence>
<evidence type="ECO:0000256" key="6">
    <source>
        <dbReference type="ARBA" id="ARBA00049183"/>
    </source>
</evidence>
<dbReference type="OrthoDB" id="9789797at2"/>
<proteinExistence type="inferred from homology"/>
<dbReference type="GO" id="GO:0043842">
    <property type="term" value="F:Kdo transferase activity"/>
    <property type="evidence" value="ECO:0007669"/>
    <property type="project" value="UniProtKB-EC"/>
</dbReference>
<feature type="active site" description="Proton acceptor" evidence="7">
    <location>
        <position position="64"/>
    </location>
</feature>
<evidence type="ECO:0000256" key="4">
    <source>
        <dbReference type="ARBA" id="ARBA00022679"/>
    </source>
</evidence>
<dbReference type="RefSeq" id="WP_146305828.1">
    <property type="nucleotide sequence ID" value="NZ_VOHS01000013.1"/>
</dbReference>
<comment type="subcellular location">
    <subcellularLocation>
        <location evidence="8">Cell membrane</location>
    </subcellularLocation>
</comment>
<keyword evidence="8" id="KW-0448">Lipopolysaccharide biosynthesis</keyword>
<evidence type="ECO:0000256" key="3">
    <source>
        <dbReference type="ARBA" id="ARBA00019077"/>
    </source>
</evidence>
<organism evidence="10 11">
    <name type="scientific">Chitinophaga pinensis</name>
    <dbReference type="NCBI Taxonomy" id="79329"/>
    <lineage>
        <taxon>Bacteria</taxon>
        <taxon>Pseudomonadati</taxon>
        <taxon>Bacteroidota</taxon>
        <taxon>Chitinophagia</taxon>
        <taxon>Chitinophagales</taxon>
        <taxon>Chitinophagaceae</taxon>
        <taxon>Chitinophaga</taxon>
    </lineage>
</organism>
<evidence type="ECO:0000256" key="1">
    <source>
        <dbReference type="ARBA" id="ARBA00004713"/>
    </source>
</evidence>
<dbReference type="EC" id="2.4.99.12" evidence="2 8"/>
<feature type="domain" description="3-deoxy-D-manno-octulosonic-acid transferase N-terminal" evidence="9">
    <location>
        <begin position="49"/>
        <end position="210"/>
    </location>
</feature>
<dbReference type="Pfam" id="PF04413">
    <property type="entry name" value="Glycos_transf_N"/>
    <property type="match status" value="1"/>
</dbReference>